<organism evidence="1 2">
    <name type="scientific">Athelia psychrophila</name>
    <dbReference type="NCBI Taxonomy" id="1759441"/>
    <lineage>
        <taxon>Eukaryota</taxon>
        <taxon>Fungi</taxon>
        <taxon>Dikarya</taxon>
        <taxon>Basidiomycota</taxon>
        <taxon>Agaricomycotina</taxon>
        <taxon>Agaricomycetes</taxon>
        <taxon>Agaricomycetidae</taxon>
        <taxon>Atheliales</taxon>
        <taxon>Atheliaceae</taxon>
        <taxon>Athelia</taxon>
    </lineage>
</organism>
<proteinExistence type="predicted"/>
<protein>
    <submittedName>
        <fullName evidence="1">Glycoside hydrolase family 71 protein</fullName>
    </submittedName>
</protein>
<feature type="non-terminal residue" evidence="1">
    <location>
        <position position="56"/>
    </location>
</feature>
<keyword evidence="1" id="KW-0378">Hydrolase</keyword>
<reference evidence="1 2" key="1">
    <citation type="journal article" date="2016" name="Mol. Biol. Evol.">
        <title>Comparative Genomics of Early-Diverging Mushroom-Forming Fungi Provides Insights into the Origins of Lignocellulose Decay Capabilities.</title>
        <authorList>
            <person name="Nagy L.G."/>
            <person name="Riley R."/>
            <person name="Tritt A."/>
            <person name="Adam C."/>
            <person name="Daum C."/>
            <person name="Floudas D."/>
            <person name="Sun H."/>
            <person name="Yadav J.S."/>
            <person name="Pangilinan J."/>
            <person name="Larsson K.H."/>
            <person name="Matsuura K."/>
            <person name="Barry K."/>
            <person name="Labutti K."/>
            <person name="Kuo R."/>
            <person name="Ohm R.A."/>
            <person name="Bhattacharya S.S."/>
            <person name="Shirouzu T."/>
            <person name="Yoshinaga Y."/>
            <person name="Martin F.M."/>
            <person name="Grigoriev I.V."/>
            <person name="Hibbett D.S."/>
        </authorList>
    </citation>
    <scope>NUCLEOTIDE SEQUENCE [LARGE SCALE GENOMIC DNA]</scope>
    <source>
        <strain evidence="1 2">CBS 109695</strain>
    </source>
</reference>
<dbReference type="Proteomes" id="UP000076532">
    <property type="component" value="Unassembled WGS sequence"/>
</dbReference>
<dbReference type="AlphaFoldDB" id="A0A166ALW6"/>
<evidence type="ECO:0000313" key="1">
    <source>
        <dbReference type="EMBL" id="KZP11746.1"/>
    </source>
</evidence>
<name>A0A166ALW6_9AGAM</name>
<dbReference type="EMBL" id="KV417658">
    <property type="protein sequence ID" value="KZP11746.1"/>
    <property type="molecule type" value="Genomic_DNA"/>
</dbReference>
<evidence type="ECO:0000313" key="2">
    <source>
        <dbReference type="Proteomes" id="UP000076532"/>
    </source>
</evidence>
<keyword evidence="2" id="KW-1185">Reference proteome</keyword>
<accession>A0A166ALW6</accession>
<sequence length="56" mass="5806">MVSLWNGKPLVSTFSGEAWGDSTLSSSGIDIVLVPALNSYNQASQASDLASTFPST</sequence>
<dbReference type="GO" id="GO:0016787">
    <property type="term" value="F:hydrolase activity"/>
    <property type="evidence" value="ECO:0007669"/>
    <property type="project" value="UniProtKB-KW"/>
</dbReference>
<gene>
    <name evidence="1" type="ORF">FIBSPDRAFT_871007</name>
</gene>